<evidence type="ECO:0000313" key="4">
    <source>
        <dbReference type="Proteomes" id="UP000450917"/>
    </source>
</evidence>
<accession>A0A7X2ZE06</accession>
<organism evidence="3 4">
    <name type="scientific">Paenibacillus validus</name>
    <dbReference type="NCBI Taxonomy" id="44253"/>
    <lineage>
        <taxon>Bacteria</taxon>
        <taxon>Bacillati</taxon>
        <taxon>Bacillota</taxon>
        <taxon>Bacilli</taxon>
        <taxon>Bacillales</taxon>
        <taxon>Paenibacillaceae</taxon>
        <taxon>Paenibacillus</taxon>
    </lineage>
</organism>
<keyword evidence="2" id="KW-0732">Signal</keyword>
<dbReference type="Proteomes" id="UP000450917">
    <property type="component" value="Unassembled WGS sequence"/>
</dbReference>
<feature type="chain" id="PRO_5030876235" description="LysM domain-containing protein" evidence="2">
    <location>
        <begin position="37"/>
        <end position="260"/>
    </location>
</feature>
<sequence>MSKKRKYAAKALVSSLALSLLLGGGAVYGFSSRAQAAASGTAAVSEASSSQTANAHAEKANPKDWFGGKRGDKTEAGKSEKPHGKHAGHAIVEEAAAVLGMSQEELRSAWKDKTLVQIAADRKISEADLVSKLKAVRVKRLDEAVAAGKLTADQAALMKEKLDAHLTFIAGRKFSELGKHSKHKTRMLPAPDKLAAILGITEAELKSQLKDGKSLADIAQTKGISKDQLVAKIKEELTPWIEKAVERKHSPGDKQGQEKK</sequence>
<evidence type="ECO:0008006" key="5">
    <source>
        <dbReference type="Google" id="ProtNLM"/>
    </source>
</evidence>
<feature type="compositionally biased region" description="Basic and acidic residues" evidence="1">
    <location>
        <begin position="56"/>
        <end position="82"/>
    </location>
</feature>
<evidence type="ECO:0000256" key="2">
    <source>
        <dbReference type="SAM" id="SignalP"/>
    </source>
</evidence>
<feature type="signal peptide" evidence="2">
    <location>
        <begin position="1"/>
        <end position="36"/>
    </location>
</feature>
<evidence type="ECO:0000313" key="3">
    <source>
        <dbReference type="EMBL" id="MUG73083.1"/>
    </source>
</evidence>
<gene>
    <name evidence="3" type="ORF">GNP93_20850</name>
</gene>
<dbReference type="EMBL" id="WNZX01000021">
    <property type="protein sequence ID" value="MUG73083.1"/>
    <property type="molecule type" value="Genomic_DNA"/>
</dbReference>
<dbReference type="AlphaFoldDB" id="A0A7X2ZE06"/>
<name>A0A7X2ZE06_9BACL</name>
<keyword evidence="4" id="KW-1185">Reference proteome</keyword>
<evidence type="ECO:0000256" key="1">
    <source>
        <dbReference type="SAM" id="MobiDB-lite"/>
    </source>
</evidence>
<reference evidence="3 4" key="1">
    <citation type="submission" date="2019-11" db="EMBL/GenBank/DDBJ databases">
        <title>Draft genome sequences of five Paenibacillus species of dairy origin.</title>
        <authorList>
            <person name="Olajide A.M."/>
            <person name="Chen S."/>
            <person name="Lapointe G."/>
        </authorList>
    </citation>
    <scope>NUCLEOTIDE SEQUENCE [LARGE SCALE GENOMIC DNA]</scope>
    <source>
        <strain evidence="3 4">2CS3</strain>
    </source>
</reference>
<feature type="region of interest" description="Disordered" evidence="1">
    <location>
        <begin position="49"/>
        <end position="88"/>
    </location>
</feature>
<dbReference type="RefSeq" id="WP_155615440.1">
    <property type="nucleotide sequence ID" value="NZ_WNZX01000021.1"/>
</dbReference>
<comment type="caution">
    <text evidence="3">The sequence shown here is derived from an EMBL/GenBank/DDBJ whole genome shotgun (WGS) entry which is preliminary data.</text>
</comment>
<proteinExistence type="predicted"/>
<protein>
    <recommendedName>
        <fullName evidence="5">LysM domain-containing protein</fullName>
    </recommendedName>
</protein>